<feature type="region of interest" description="Disordered" evidence="7">
    <location>
        <begin position="505"/>
        <end position="532"/>
    </location>
</feature>
<keyword evidence="8" id="KW-1133">Transmembrane helix</keyword>
<keyword evidence="2 5" id="KW-0645">Protease</keyword>
<feature type="chain" id="PRO_5005835999" evidence="9">
    <location>
        <begin position="29"/>
        <end position="1755"/>
    </location>
</feature>
<dbReference type="InterPro" id="IPR015500">
    <property type="entry name" value="Peptidase_S8_subtilisin-rel"/>
</dbReference>
<feature type="region of interest" description="Disordered" evidence="7">
    <location>
        <begin position="1308"/>
        <end position="1327"/>
    </location>
</feature>
<evidence type="ECO:0000256" key="2">
    <source>
        <dbReference type="ARBA" id="ARBA00022670"/>
    </source>
</evidence>
<dbReference type="GO" id="GO:0005615">
    <property type="term" value="C:extracellular space"/>
    <property type="evidence" value="ECO:0007669"/>
    <property type="project" value="TreeGrafter"/>
</dbReference>
<dbReference type="Gene3D" id="3.40.50.200">
    <property type="entry name" value="Peptidase S8/S53 domain"/>
    <property type="match status" value="1"/>
</dbReference>
<dbReference type="OMA" id="VPSWNRW"/>
<comment type="caution">
    <text evidence="11">The sequence shown here is derived from an EMBL/GenBank/DDBJ whole genome shotgun (WGS) entry which is preliminary data.</text>
</comment>
<feature type="region of interest" description="Disordered" evidence="7">
    <location>
        <begin position="803"/>
        <end position="834"/>
    </location>
</feature>
<feature type="region of interest" description="Disordered" evidence="7">
    <location>
        <begin position="1538"/>
        <end position="1565"/>
    </location>
</feature>
<sequence>MHRGVVLTARVVVLLVTLVCCCDSVADAAHSPKSATFGRTPSRRGGTHPRDYYLSYNAGPFNASCVRPPLASPFLFFPPDNVDVDGSGSGGCFTGDGVQVALLDTGLCAHVAEWSRNDVTCASFVPGVACEDDGCGHGTRSLSVLAGHLLHPLSPPSPRARDRRPEWADGTRPAKQSTSFSPQHYIGMAPRASVRVFRVFDRDGETRERYVTSALDVLLREAEAYRQARLLHSATGEEDEDEAAAESYARPSVRAPVDIVSLSYGGEDYYGNVATQKRIYQLMHDYGVLVVAAAGNDPYHFGGVRSPADMPGVLAVGAVKLTSHGAPAADPPQLFSSRAGKAAGTVEASVAGFAGRGPTTWELPFGAGRVKPELVALGQHVWTVEGVSAPSKNVSSSAPPSSFTSCSRLRLRSISGTSIAAPIVAGVAAVALEAVRWEAESRRLDSPAAFSCDSNSGRSNSYWIHRLQTSLRVRQLLLSTAKPLSPAHQRTNALSTLVGETAAMSSSNTTSGRHRCFSSHAHRSGHTHAAPHTELAGLPLTRLYAGYLQRTKWSVLSQGMGAVQPRRVLQRVRVSAAALHVPETNRCEAFAVPASLRVGSGWMRESEVDARTPSTTVTSEQKESSSLYWWPYSDMAVYPSAAPLLFNFSVYLCPFLTTTCRTGRNSTAAEKRSPPLRHKQHRSDDNGLHGSYEARFELTQVTGHPSRGRPTRYLHGAKDAVVWRVSDGSRGASQPDVVVQRMLEQHLVRSAVELRAVVAPPLPTRSFPLPATSFTLSVALSVPSSAHTRLRYCAHAPNVVEEVKRAPNMRRSGGEDSGERGHANRDDSPANETTSGIGCVPLFHAFSSVTVEGALRIHSRGSRSNRGGGALHSSSSSLLVIPVVIRIRAPPPRTRRVLLDTSLDWFNPTAAASDVFIAGDDPHEATSPLAGSDGDGGPASRRSYAEMGGDHPHTNLALLYVYLRHSLRLAVSFFPLLHVATSPTLCDRSDEGVASSAAYSTAGALNTPSGVTCRAAADAAAVIALSEAGTIILVDPERPLTRAMRHLLRAAVRPDSGKDGLRVVLVTDWFSPEVAAALRWAREGSEDNHRGMEEATGATAGEKRPHNATESPTLSAKHVKSSGDNTLRAWRSNNRSASDTTAVSAAAARSGRGLRGSCHVPSWNRWLDDLASAAPSLLAEFNGTGAQRGGVSDLPQGRFAAPFHMSEDVVVDGVLVVSAGHPNSRDNAMKGSREGGFRSLGQLNGAGVLRWTQSTKAWDERAAAAASASAGRITGAAAGEAVVCGLTPAWSSSTQRLRKRAVATAGASHAAAAAPADDDDEETTTYEDTWENTAREGLDGLEGPHESVVRENGGMWHPTPPHDASLAHGIMGFWTVPPGTQQPQCPTASGPQRSATPGRVAIFTDSNCLSADDHHVQSALHELDQLLSTQQNHSLPTAPIDADALQRLFDSTAGRRFVQKESVQSSACVEVMKELLYWTLTGDPRWWRAEAALRCEARTGPRPTSPGKTSTMIVAPLSQWLEEVGARSHHSRACAEGQRARLTYRDDESSEEDNDDDDDDLLHTAPGRASIGAAVTRLWAATVLAARGDDDGLCNTGNETDLTTQAEVRKADFPSLVLVDTPTTSQMLVELDVAAQDAAEEEGLRALSVRYHGNWDAYVHECENHQTFDSRWHDKEAPRDLFFHKRSTAASMRRTGTPRERHVNDLWVLLYWLRHPVVLAQAVTFVACALGYWVYDRRCSHAQRRRRLTKERKAA</sequence>
<name>A0A0M9FUW3_LEPPY</name>
<feature type="compositionally biased region" description="Basic and acidic residues" evidence="7">
    <location>
        <begin position="812"/>
        <end position="828"/>
    </location>
</feature>
<feature type="active site" description="Charge relay system" evidence="5">
    <location>
        <position position="104"/>
    </location>
</feature>
<dbReference type="InterPro" id="IPR023828">
    <property type="entry name" value="Peptidase_S8_Ser-AS"/>
</dbReference>
<dbReference type="InterPro" id="IPR023827">
    <property type="entry name" value="Peptidase_S8_Asp-AS"/>
</dbReference>
<evidence type="ECO:0000256" key="6">
    <source>
        <dbReference type="RuleBase" id="RU003355"/>
    </source>
</evidence>
<evidence type="ECO:0000313" key="12">
    <source>
        <dbReference type="Proteomes" id="UP000037923"/>
    </source>
</evidence>
<feature type="compositionally biased region" description="Basic and acidic residues" evidence="7">
    <location>
        <begin position="1083"/>
        <end position="1093"/>
    </location>
</feature>
<dbReference type="PANTHER" id="PTHR43806">
    <property type="entry name" value="PEPTIDASE S8"/>
    <property type="match status" value="1"/>
</dbReference>
<evidence type="ECO:0000259" key="10">
    <source>
        <dbReference type="Pfam" id="PF00082"/>
    </source>
</evidence>
<feature type="compositionally biased region" description="Acidic residues" evidence="7">
    <location>
        <begin position="1548"/>
        <end position="1560"/>
    </location>
</feature>
<evidence type="ECO:0000256" key="5">
    <source>
        <dbReference type="PROSITE-ProRule" id="PRU01240"/>
    </source>
</evidence>
<evidence type="ECO:0000256" key="7">
    <source>
        <dbReference type="SAM" id="MobiDB-lite"/>
    </source>
</evidence>
<feature type="compositionally biased region" description="Basic residues" evidence="7">
    <location>
        <begin position="512"/>
        <end position="526"/>
    </location>
</feature>
<evidence type="ECO:0000313" key="11">
    <source>
        <dbReference type="EMBL" id="KPA76439.1"/>
    </source>
</evidence>
<feature type="region of interest" description="Disordered" evidence="7">
    <location>
        <begin position="664"/>
        <end position="687"/>
    </location>
</feature>
<reference evidence="11 12" key="1">
    <citation type="submission" date="2015-07" db="EMBL/GenBank/DDBJ databases">
        <title>High-quality genome of monoxenous trypanosomatid Leptomonas pyrrhocoris.</title>
        <authorList>
            <person name="Flegontov P."/>
            <person name="Butenko A."/>
            <person name="Firsov S."/>
            <person name="Vlcek C."/>
            <person name="Logacheva M.D."/>
            <person name="Field M."/>
            <person name="Filatov D."/>
            <person name="Flegontova O."/>
            <person name="Gerasimov E."/>
            <person name="Jackson A.P."/>
            <person name="Kelly S."/>
            <person name="Opperdoes F."/>
            <person name="O'Reilly A."/>
            <person name="Votypka J."/>
            <person name="Yurchenko V."/>
            <person name="Lukes J."/>
        </authorList>
    </citation>
    <scope>NUCLEOTIDE SEQUENCE [LARGE SCALE GENOMIC DNA]</scope>
    <source>
        <strain evidence="11">H10</strain>
    </source>
</reference>
<feature type="region of interest" description="Disordered" evidence="7">
    <location>
        <begin position="922"/>
        <end position="942"/>
    </location>
</feature>
<evidence type="ECO:0000256" key="4">
    <source>
        <dbReference type="ARBA" id="ARBA00022825"/>
    </source>
</evidence>
<feature type="active site" description="Charge relay system" evidence="5">
    <location>
        <position position="137"/>
    </location>
</feature>
<feature type="transmembrane region" description="Helical" evidence="8">
    <location>
        <begin position="1709"/>
        <end position="1735"/>
    </location>
</feature>
<dbReference type="InterPro" id="IPR050131">
    <property type="entry name" value="Peptidase_S8_subtilisin-like"/>
</dbReference>
<accession>A0A0M9FUW3</accession>
<evidence type="ECO:0000256" key="8">
    <source>
        <dbReference type="SAM" id="Phobius"/>
    </source>
</evidence>
<dbReference type="OrthoDB" id="1740355at2759"/>
<keyword evidence="4 5" id="KW-0720">Serine protease</keyword>
<comment type="similarity">
    <text evidence="1 5 6">Belongs to the peptidase S8 family.</text>
</comment>
<dbReference type="GeneID" id="26908048"/>
<keyword evidence="8" id="KW-0472">Membrane</keyword>
<keyword evidence="12" id="KW-1185">Reference proteome</keyword>
<feature type="compositionally biased region" description="Basic and acidic residues" evidence="7">
    <location>
        <begin position="159"/>
        <end position="169"/>
    </location>
</feature>
<feature type="active site" description="Charge relay system" evidence="5">
    <location>
        <position position="418"/>
    </location>
</feature>
<protein>
    <submittedName>
        <fullName evidence="11">Subtilisin-like serine peptidase</fullName>
    </submittedName>
</protein>
<evidence type="ECO:0000256" key="3">
    <source>
        <dbReference type="ARBA" id="ARBA00022801"/>
    </source>
</evidence>
<feature type="domain" description="Peptidase S8/S53" evidence="10">
    <location>
        <begin position="96"/>
        <end position="484"/>
    </location>
</feature>
<proteinExistence type="inferred from homology"/>
<evidence type="ECO:0000256" key="1">
    <source>
        <dbReference type="ARBA" id="ARBA00011073"/>
    </source>
</evidence>
<dbReference type="RefSeq" id="XP_015654878.1">
    <property type="nucleotide sequence ID" value="XM_015806514.1"/>
</dbReference>
<dbReference type="SUPFAM" id="SSF52743">
    <property type="entry name" value="Subtilisin-like"/>
    <property type="match status" value="1"/>
</dbReference>
<dbReference type="GO" id="GO:0004252">
    <property type="term" value="F:serine-type endopeptidase activity"/>
    <property type="evidence" value="ECO:0007669"/>
    <property type="project" value="UniProtKB-UniRule"/>
</dbReference>
<gene>
    <name evidence="11" type="ORF">ABB37_07763</name>
</gene>
<feature type="signal peptide" evidence="9">
    <location>
        <begin position="1"/>
        <end position="28"/>
    </location>
</feature>
<dbReference type="Pfam" id="PF00082">
    <property type="entry name" value="Peptidase_S8"/>
    <property type="match status" value="1"/>
</dbReference>
<organism evidence="11 12">
    <name type="scientific">Leptomonas pyrrhocoris</name>
    <name type="common">Firebug parasite</name>
    <dbReference type="NCBI Taxonomy" id="157538"/>
    <lineage>
        <taxon>Eukaryota</taxon>
        <taxon>Discoba</taxon>
        <taxon>Euglenozoa</taxon>
        <taxon>Kinetoplastea</taxon>
        <taxon>Metakinetoplastina</taxon>
        <taxon>Trypanosomatida</taxon>
        <taxon>Trypanosomatidae</taxon>
        <taxon>Leishmaniinae</taxon>
        <taxon>Leptomonas</taxon>
    </lineage>
</organism>
<dbReference type="PROSITE" id="PS00136">
    <property type="entry name" value="SUBTILASE_ASP"/>
    <property type="match status" value="1"/>
</dbReference>
<feature type="compositionally biased region" description="Acidic residues" evidence="7">
    <location>
        <begin position="1316"/>
        <end position="1327"/>
    </location>
</feature>
<dbReference type="GO" id="GO:0006508">
    <property type="term" value="P:proteolysis"/>
    <property type="evidence" value="ECO:0007669"/>
    <property type="project" value="UniProtKB-KW"/>
</dbReference>
<feature type="region of interest" description="Disordered" evidence="7">
    <location>
        <begin position="1083"/>
        <end position="1142"/>
    </location>
</feature>
<dbReference type="EMBL" id="LGTL01000020">
    <property type="protein sequence ID" value="KPA76439.1"/>
    <property type="molecule type" value="Genomic_DNA"/>
</dbReference>
<feature type="region of interest" description="Disordered" evidence="7">
    <location>
        <begin position="150"/>
        <end position="182"/>
    </location>
</feature>
<dbReference type="PROSITE" id="PS51892">
    <property type="entry name" value="SUBTILASE"/>
    <property type="match status" value="1"/>
</dbReference>
<dbReference type="PANTHER" id="PTHR43806:SF11">
    <property type="entry name" value="CEREVISIN-RELATED"/>
    <property type="match status" value="1"/>
</dbReference>
<dbReference type="PROSITE" id="PS00138">
    <property type="entry name" value="SUBTILASE_SER"/>
    <property type="match status" value="1"/>
</dbReference>
<dbReference type="Proteomes" id="UP000037923">
    <property type="component" value="Unassembled WGS sequence"/>
</dbReference>
<dbReference type="PRINTS" id="PR00723">
    <property type="entry name" value="SUBTILISIN"/>
</dbReference>
<dbReference type="VEuPathDB" id="TriTrypDB:LpyrH10_20_0860"/>
<evidence type="ECO:0000256" key="9">
    <source>
        <dbReference type="SAM" id="SignalP"/>
    </source>
</evidence>
<keyword evidence="9" id="KW-0732">Signal</keyword>
<dbReference type="InterPro" id="IPR000209">
    <property type="entry name" value="Peptidase_S8/S53_dom"/>
</dbReference>
<dbReference type="InterPro" id="IPR036852">
    <property type="entry name" value="Peptidase_S8/S53_dom_sf"/>
</dbReference>
<keyword evidence="8" id="KW-0812">Transmembrane</keyword>
<keyword evidence="3 5" id="KW-0378">Hydrolase</keyword>